<dbReference type="CDD" id="cd02194">
    <property type="entry name" value="ThiL"/>
    <property type="match status" value="1"/>
</dbReference>
<feature type="domain" description="PurM-like N-terminal" evidence="3">
    <location>
        <begin position="37"/>
        <end position="150"/>
    </location>
</feature>
<evidence type="ECO:0000313" key="5">
    <source>
        <dbReference type="Proteomes" id="UP000824259"/>
    </source>
</evidence>
<dbReference type="GO" id="GO:0005524">
    <property type="term" value="F:ATP binding"/>
    <property type="evidence" value="ECO:0007669"/>
    <property type="project" value="UniProtKB-UniRule"/>
</dbReference>
<keyword evidence="2" id="KW-0460">Magnesium</keyword>
<feature type="binding site" evidence="2">
    <location>
        <position position="289"/>
    </location>
    <ligand>
        <name>substrate</name>
    </ligand>
</feature>
<dbReference type="GO" id="GO:0000287">
    <property type="term" value="F:magnesium ion binding"/>
    <property type="evidence" value="ECO:0007669"/>
    <property type="project" value="UniProtKB-UniRule"/>
</dbReference>
<feature type="binding site" evidence="2">
    <location>
        <position position="63"/>
    </location>
    <ligand>
        <name>substrate</name>
    </ligand>
</feature>
<evidence type="ECO:0000256" key="2">
    <source>
        <dbReference type="HAMAP-Rule" id="MF_02128"/>
    </source>
</evidence>
<feature type="binding site" evidence="2">
    <location>
        <position position="85"/>
    </location>
    <ligand>
        <name>Mg(2+)</name>
        <dbReference type="ChEBI" id="CHEBI:18420"/>
        <label>2</label>
    </ligand>
</feature>
<feature type="binding site" evidence="2">
    <location>
        <position position="341"/>
    </location>
    <ligand>
        <name>substrate</name>
    </ligand>
</feature>
<name>A0A9D2RK36_9BACT</name>
<keyword evidence="2 4" id="KW-0418">Kinase</keyword>
<feature type="binding site" evidence="2">
    <location>
        <position position="54"/>
    </location>
    <ligand>
        <name>Mg(2+)</name>
        <dbReference type="ChEBI" id="CHEBI:18420"/>
        <label>4</label>
    </ligand>
</feature>
<comment type="catalytic activity">
    <reaction evidence="2">
        <text>thiamine phosphate + ATP = thiamine diphosphate + ADP</text>
        <dbReference type="Rhea" id="RHEA:15913"/>
        <dbReference type="ChEBI" id="CHEBI:30616"/>
        <dbReference type="ChEBI" id="CHEBI:37575"/>
        <dbReference type="ChEBI" id="CHEBI:58937"/>
        <dbReference type="ChEBI" id="CHEBI:456216"/>
        <dbReference type="EC" id="2.7.4.16"/>
    </reaction>
</comment>
<dbReference type="PANTHER" id="PTHR30270:SF0">
    <property type="entry name" value="THIAMINE-MONOPHOSPHATE KINASE"/>
    <property type="match status" value="1"/>
</dbReference>
<feature type="binding site" evidence="2">
    <location>
        <position position="39"/>
    </location>
    <ligand>
        <name>Mg(2+)</name>
        <dbReference type="ChEBI" id="CHEBI:18420"/>
        <label>3</label>
    </ligand>
</feature>
<feature type="binding site" evidence="2">
    <location>
        <position position="133"/>
    </location>
    <ligand>
        <name>Mg(2+)</name>
        <dbReference type="ChEBI" id="CHEBI:18420"/>
        <label>1</label>
    </ligand>
</feature>
<feature type="binding site" evidence="2">
    <location>
        <position position="56"/>
    </location>
    <ligand>
        <name>Mg(2+)</name>
        <dbReference type="ChEBI" id="CHEBI:18420"/>
        <label>2</label>
    </ligand>
</feature>
<feature type="binding site" evidence="2">
    <location>
        <position position="85"/>
    </location>
    <ligand>
        <name>Mg(2+)</name>
        <dbReference type="ChEBI" id="CHEBI:18420"/>
        <label>4</label>
    </ligand>
</feature>
<feature type="binding site" evidence="2">
    <location>
        <begin position="132"/>
        <end position="133"/>
    </location>
    <ligand>
        <name>ATP</name>
        <dbReference type="ChEBI" id="CHEBI:30616"/>
    </ligand>
</feature>
<protein>
    <recommendedName>
        <fullName evidence="2">Thiamine-monophosphate kinase</fullName>
        <shortName evidence="2">TMP kinase</shortName>
        <shortName evidence="2">Thiamine-phosphate kinase</shortName>
        <ecNumber evidence="2">2.7.4.16</ecNumber>
    </recommendedName>
</protein>
<comment type="pathway">
    <text evidence="2">Cofactor biosynthesis; thiamine diphosphate biosynthesis; thiamine diphosphate from thiamine phosphate: step 1/1.</text>
</comment>
<reference evidence="4" key="2">
    <citation type="submission" date="2021-04" db="EMBL/GenBank/DDBJ databases">
        <authorList>
            <person name="Gilroy R."/>
        </authorList>
    </citation>
    <scope>NUCLEOTIDE SEQUENCE</scope>
    <source>
        <strain evidence="4">CHK169-11906</strain>
    </source>
</reference>
<feature type="binding site" evidence="2">
    <location>
        <position position="239"/>
    </location>
    <ligand>
        <name>Mg(2+)</name>
        <dbReference type="ChEBI" id="CHEBI:18420"/>
        <label>5</label>
    </ligand>
</feature>
<feature type="binding site" evidence="2">
    <location>
        <position position="238"/>
    </location>
    <ligand>
        <name>ATP</name>
        <dbReference type="ChEBI" id="CHEBI:30616"/>
    </ligand>
</feature>
<feature type="binding site" evidence="2">
    <location>
        <position position="56"/>
    </location>
    <ligand>
        <name>Mg(2+)</name>
        <dbReference type="ChEBI" id="CHEBI:18420"/>
        <label>1</label>
    </ligand>
</feature>
<feature type="binding site" evidence="2">
    <location>
        <position position="159"/>
    </location>
    <ligand>
        <name>ATP</name>
        <dbReference type="ChEBI" id="CHEBI:30616"/>
    </ligand>
</feature>
<reference evidence="4" key="1">
    <citation type="journal article" date="2021" name="PeerJ">
        <title>Extensive microbial diversity within the chicken gut microbiome revealed by metagenomics and culture.</title>
        <authorList>
            <person name="Gilroy R."/>
            <person name="Ravi A."/>
            <person name="Getino M."/>
            <person name="Pursley I."/>
            <person name="Horton D.L."/>
            <person name="Alikhan N.F."/>
            <person name="Baker D."/>
            <person name="Gharbi K."/>
            <person name="Hall N."/>
            <person name="Watson M."/>
            <person name="Adriaenssens E.M."/>
            <person name="Foster-Nyarko E."/>
            <person name="Jarju S."/>
            <person name="Secka A."/>
            <person name="Antonio M."/>
            <person name="Oren A."/>
            <person name="Chaudhuri R.R."/>
            <person name="La Ragione R."/>
            <person name="Hildebrand F."/>
            <person name="Pallen M.J."/>
        </authorList>
    </citation>
    <scope>NUCLEOTIDE SEQUENCE</scope>
    <source>
        <strain evidence="4">CHK169-11906</strain>
    </source>
</reference>
<keyword evidence="2" id="KW-0479">Metal-binding</keyword>
<organism evidence="4 5">
    <name type="scientific">Candidatus Alistipes avicola</name>
    <dbReference type="NCBI Taxonomy" id="2838432"/>
    <lineage>
        <taxon>Bacteria</taxon>
        <taxon>Pseudomonadati</taxon>
        <taxon>Bacteroidota</taxon>
        <taxon>Bacteroidia</taxon>
        <taxon>Bacteroidales</taxon>
        <taxon>Rikenellaceae</taxon>
        <taxon>Alistipes</taxon>
    </lineage>
</organism>
<dbReference type="GO" id="GO:0009228">
    <property type="term" value="P:thiamine biosynthetic process"/>
    <property type="evidence" value="ECO:0007669"/>
    <property type="project" value="UniProtKB-KW"/>
</dbReference>
<dbReference type="EMBL" id="DWYR01000015">
    <property type="protein sequence ID" value="HJA99124.1"/>
    <property type="molecule type" value="Genomic_DNA"/>
</dbReference>
<evidence type="ECO:0000259" key="3">
    <source>
        <dbReference type="Pfam" id="PF00586"/>
    </source>
</evidence>
<dbReference type="InterPro" id="IPR036676">
    <property type="entry name" value="PurM-like_C_sf"/>
</dbReference>
<dbReference type="Gene3D" id="3.90.650.10">
    <property type="entry name" value="PurM-like C-terminal domain"/>
    <property type="match status" value="1"/>
</dbReference>
<dbReference type="GO" id="GO:0009229">
    <property type="term" value="P:thiamine diphosphate biosynthetic process"/>
    <property type="evidence" value="ECO:0007669"/>
    <property type="project" value="UniProtKB-UniRule"/>
</dbReference>
<dbReference type="AlphaFoldDB" id="A0A9D2RK36"/>
<dbReference type="Gene3D" id="3.30.1330.10">
    <property type="entry name" value="PurM-like, N-terminal domain"/>
    <property type="match status" value="1"/>
</dbReference>
<dbReference type="EC" id="2.7.4.16" evidence="2"/>
<keyword evidence="2" id="KW-0547">Nucleotide-binding</keyword>
<evidence type="ECO:0000256" key="1">
    <source>
        <dbReference type="ARBA" id="ARBA00022977"/>
    </source>
</evidence>
<accession>A0A9D2RK36</accession>
<keyword evidence="2" id="KW-0067">ATP-binding</keyword>
<dbReference type="SUPFAM" id="SSF55326">
    <property type="entry name" value="PurM N-terminal domain-like"/>
    <property type="match status" value="1"/>
</dbReference>
<keyword evidence="2 4" id="KW-0808">Transferase</keyword>
<dbReference type="Pfam" id="PF00586">
    <property type="entry name" value="AIRS"/>
    <property type="match status" value="1"/>
</dbReference>
<feature type="binding site" evidence="2">
    <location>
        <position position="39"/>
    </location>
    <ligand>
        <name>Mg(2+)</name>
        <dbReference type="ChEBI" id="CHEBI:18420"/>
        <label>4</label>
    </ligand>
</feature>
<dbReference type="PIRSF" id="PIRSF005303">
    <property type="entry name" value="Thiam_monoph_kin"/>
    <property type="match status" value="1"/>
</dbReference>
<feature type="binding site" evidence="2">
    <location>
        <position position="115"/>
    </location>
    <ligand>
        <name>ATP</name>
        <dbReference type="ChEBI" id="CHEBI:30616"/>
    </ligand>
</feature>
<dbReference type="InterPro" id="IPR036921">
    <property type="entry name" value="PurM-like_N_sf"/>
</dbReference>
<dbReference type="SUPFAM" id="SSF56042">
    <property type="entry name" value="PurM C-terminal domain-like"/>
    <property type="match status" value="1"/>
</dbReference>
<feature type="binding site" evidence="2">
    <location>
        <position position="55"/>
    </location>
    <ligand>
        <name>Mg(2+)</name>
        <dbReference type="ChEBI" id="CHEBI:18420"/>
        <label>1</label>
    </ligand>
</feature>
<feature type="binding site" evidence="2">
    <location>
        <position position="85"/>
    </location>
    <ligand>
        <name>Mg(2+)</name>
        <dbReference type="ChEBI" id="CHEBI:18420"/>
        <label>3</label>
    </ligand>
</feature>
<comment type="function">
    <text evidence="2">Catalyzes the ATP-dependent phosphorylation of thiamine-monophosphate (TMP) to form thiamine-pyrophosphate (TPP), the active form of vitamin B1.</text>
</comment>
<dbReference type="GO" id="GO:0009030">
    <property type="term" value="F:thiamine-phosphate kinase activity"/>
    <property type="evidence" value="ECO:0007669"/>
    <property type="project" value="UniProtKB-UniRule"/>
</dbReference>
<feature type="binding site" evidence="2">
    <location>
        <position position="236"/>
    </location>
    <ligand>
        <name>Mg(2+)</name>
        <dbReference type="ChEBI" id="CHEBI:18420"/>
        <label>3</label>
    </ligand>
</feature>
<dbReference type="PANTHER" id="PTHR30270">
    <property type="entry name" value="THIAMINE-MONOPHOSPHATE KINASE"/>
    <property type="match status" value="1"/>
</dbReference>
<comment type="miscellaneous">
    <text evidence="2">Reaction mechanism of ThiL seems to utilize a direct, inline transfer of the gamma-phosphate of ATP to TMP rather than a phosphorylated enzyme intermediate.</text>
</comment>
<dbReference type="Proteomes" id="UP000824259">
    <property type="component" value="Unassembled WGS sequence"/>
</dbReference>
<evidence type="ECO:0000313" key="4">
    <source>
        <dbReference type="EMBL" id="HJA99124.1"/>
    </source>
</evidence>
<comment type="similarity">
    <text evidence="2">Belongs to the thiamine-monophosphate kinase family.</text>
</comment>
<dbReference type="NCBIfam" id="TIGR01379">
    <property type="entry name" value="thiL"/>
    <property type="match status" value="1"/>
</dbReference>
<proteinExistence type="inferred from homology"/>
<dbReference type="InterPro" id="IPR016188">
    <property type="entry name" value="PurM-like_N"/>
</dbReference>
<sequence>MAEKKRTEIVTLGEFGLIDRLTRDLKQHNASTLRGVGDDAAVVAAPDGEVTLCTTDLLLEGVDFDLTYFPPKHLGYKAVVEAVSDLLAMNARPEQLLVSLGVSSKISVEVLDDLYEGIRFACDELGVDLVGGDVKASVTGLVINVTALGRAPKEKVVYRDGAKLNDLICITGDLGAAYMGLHLLQREKRVLEGAKELAPKFDGYEYLLQRYLKPSARKDIVEALTEEGIVPTSMIDLSDGLASDLIQICKASRCGARIYLDKIPIARQTSAFAEEIHADPVVAALNGGEDHELLFTVPLSMQEQVMRMGGIDVIGHITAENTGAYLVTPDGGEIRLKAQGFPEQTPAPEK</sequence>
<keyword evidence="1 2" id="KW-0784">Thiamine biosynthesis</keyword>
<gene>
    <name evidence="2 4" type="primary">thiL</name>
    <name evidence="4" type="ORF">H9779_05965</name>
</gene>
<dbReference type="HAMAP" id="MF_02128">
    <property type="entry name" value="TMP_kinase"/>
    <property type="match status" value="1"/>
</dbReference>
<comment type="caution">
    <text evidence="4">The sequence shown here is derived from an EMBL/GenBank/DDBJ whole genome shotgun (WGS) entry which is preliminary data.</text>
</comment>
<dbReference type="InterPro" id="IPR006283">
    <property type="entry name" value="ThiL-like"/>
</dbReference>